<dbReference type="EC" id="3.5.99.2" evidence="5 9"/>
<dbReference type="SUPFAM" id="SSF48613">
    <property type="entry name" value="Heme oxygenase-like"/>
    <property type="match status" value="1"/>
</dbReference>
<keyword evidence="9 11" id="KW-0378">Hydrolase</keyword>
<comment type="similarity">
    <text evidence="3 9">Belongs to the TenA family.</text>
</comment>
<feature type="domain" description="Thiaminase-2/PQQC" evidence="10">
    <location>
        <begin position="9"/>
        <end position="217"/>
    </location>
</feature>
<comment type="subunit">
    <text evidence="4">Homotetramer.</text>
</comment>
<dbReference type="EMBL" id="JBHTCO010000020">
    <property type="protein sequence ID" value="MFC7394441.1"/>
    <property type="molecule type" value="Genomic_DNA"/>
</dbReference>
<dbReference type="CDD" id="cd19360">
    <property type="entry name" value="TenA_C_SaTenA-like"/>
    <property type="match status" value="1"/>
</dbReference>
<evidence type="ECO:0000313" key="12">
    <source>
        <dbReference type="Proteomes" id="UP001596505"/>
    </source>
</evidence>
<comment type="pathway">
    <text evidence="2 9">Cofactor biosynthesis; thiamine diphosphate biosynthesis.</text>
</comment>
<dbReference type="InterPro" id="IPR016084">
    <property type="entry name" value="Haem_Oase-like_multi-hlx"/>
</dbReference>
<comment type="catalytic activity">
    <reaction evidence="1 9">
        <text>4-amino-5-aminomethyl-2-methylpyrimidine + H2O = 4-amino-5-hydroxymethyl-2-methylpyrimidine + NH4(+)</text>
        <dbReference type="Rhea" id="RHEA:31799"/>
        <dbReference type="ChEBI" id="CHEBI:15377"/>
        <dbReference type="ChEBI" id="CHEBI:16892"/>
        <dbReference type="ChEBI" id="CHEBI:28938"/>
        <dbReference type="ChEBI" id="CHEBI:63416"/>
        <dbReference type="EC" id="3.5.99.2"/>
    </reaction>
</comment>
<evidence type="ECO:0000256" key="7">
    <source>
        <dbReference type="ARBA" id="ARBA00022977"/>
    </source>
</evidence>
<dbReference type="Pfam" id="PF03070">
    <property type="entry name" value="TENA_THI-4"/>
    <property type="match status" value="1"/>
</dbReference>
<dbReference type="InterPro" id="IPR050967">
    <property type="entry name" value="Thiamine_Salvage_TenA"/>
</dbReference>
<reference evidence="12" key="1">
    <citation type="journal article" date="2019" name="Int. J. Syst. Evol. Microbiol.">
        <title>The Global Catalogue of Microorganisms (GCM) 10K type strain sequencing project: providing services to taxonomists for standard genome sequencing and annotation.</title>
        <authorList>
            <consortium name="The Broad Institute Genomics Platform"/>
            <consortium name="The Broad Institute Genome Sequencing Center for Infectious Disease"/>
            <person name="Wu L."/>
            <person name="Ma J."/>
        </authorList>
    </citation>
    <scope>NUCLEOTIDE SEQUENCE [LARGE SCALE GENOMIC DNA]</scope>
    <source>
        <strain evidence="12">CGMCC 1.16305</strain>
    </source>
</reference>
<proteinExistence type="inferred from homology"/>
<organism evidence="11 12">
    <name type="scientific">Scopulibacillus cellulosilyticus</name>
    <dbReference type="NCBI Taxonomy" id="2665665"/>
    <lineage>
        <taxon>Bacteria</taxon>
        <taxon>Bacillati</taxon>
        <taxon>Bacillota</taxon>
        <taxon>Bacilli</taxon>
        <taxon>Bacillales</taxon>
        <taxon>Sporolactobacillaceae</taxon>
        <taxon>Scopulibacillus</taxon>
    </lineage>
</organism>
<dbReference type="InterPro" id="IPR004305">
    <property type="entry name" value="Thiaminase-2/PQQC"/>
</dbReference>
<dbReference type="InterPro" id="IPR027574">
    <property type="entry name" value="Thiaminase_II"/>
</dbReference>
<dbReference type="RefSeq" id="WP_380967806.1">
    <property type="nucleotide sequence ID" value="NZ_JBHTCO010000020.1"/>
</dbReference>
<dbReference type="NCBIfam" id="TIGR04306">
    <property type="entry name" value="salvage_TenA"/>
    <property type="match status" value="1"/>
</dbReference>
<comment type="catalytic activity">
    <reaction evidence="8 9">
        <text>thiamine + H2O = 5-(2-hydroxyethyl)-4-methylthiazole + 4-amino-5-hydroxymethyl-2-methylpyrimidine + H(+)</text>
        <dbReference type="Rhea" id="RHEA:17509"/>
        <dbReference type="ChEBI" id="CHEBI:15377"/>
        <dbReference type="ChEBI" id="CHEBI:15378"/>
        <dbReference type="ChEBI" id="CHEBI:16892"/>
        <dbReference type="ChEBI" id="CHEBI:17957"/>
        <dbReference type="ChEBI" id="CHEBI:18385"/>
        <dbReference type="EC" id="3.5.99.2"/>
    </reaction>
</comment>
<accession>A0ABW2Q4P1</accession>
<dbReference type="Gene3D" id="1.20.910.10">
    <property type="entry name" value="Heme oxygenase-like"/>
    <property type="match status" value="1"/>
</dbReference>
<evidence type="ECO:0000256" key="6">
    <source>
        <dbReference type="ARBA" id="ARBA00013647"/>
    </source>
</evidence>
<sequence>MTFTEELRKDADPIFEAIFNHPFVQGIAKGYLEKEQLIHYVKQDFEYLNAFMKVYGLAIAKCDTRDDIRLFNNQISFVLNSEIHPHHNFCQVAGVNYDDLQYEPLAPTASHYIKHMLSVAATGSLGEIIAALLPCPWTYWEIGKKFMNELKPDASHPFYDWIAFYGRESEEKSLTEVLCERLDQWAQTASEDEKQKAKNHFTKSCQLEYGFWQMAYTLEKWPVDLVTV</sequence>
<dbReference type="PANTHER" id="PTHR43198:SF2">
    <property type="entry name" value="SI:CH1073-67J19.1-RELATED"/>
    <property type="match status" value="1"/>
</dbReference>
<gene>
    <name evidence="11" type="primary">tenA</name>
    <name evidence="11" type="ORF">ACFQRG_15900</name>
</gene>
<evidence type="ECO:0000256" key="1">
    <source>
        <dbReference type="ARBA" id="ARBA00001881"/>
    </source>
</evidence>
<evidence type="ECO:0000256" key="3">
    <source>
        <dbReference type="ARBA" id="ARBA00010264"/>
    </source>
</evidence>
<evidence type="ECO:0000256" key="2">
    <source>
        <dbReference type="ARBA" id="ARBA00004948"/>
    </source>
</evidence>
<dbReference type="PANTHER" id="PTHR43198">
    <property type="entry name" value="BIFUNCTIONAL TH2 PROTEIN"/>
    <property type="match status" value="1"/>
</dbReference>
<evidence type="ECO:0000256" key="5">
    <source>
        <dbReference type="ARBA" id="ARBA00012684"/>
    </source>
</evidence>
<dbReference type="Proteomes" id="UP001596505">
    <property type="component" value="Unassembled WGS sequence"/>
</dbReference>
<keyword evidence="7 9" id="KW-0784">Thiamine biosynthesis</keyword>
<name>A0ABW2Q4P1_9BACL</name>
<evidence type="ECO:0000256" key="8">
    <source>
        <dbReference type="ARBA" id="ARBA00048337"/>
    </source>
</evidence>
<evidence type="ECO:0000256" key="4">
    <source>
        <dbReference type="ARBA" id="ARBA00011881"/>
    </source>
</evidence>
<comment type="caution">
    <text evidence="11">The sequence shown here is derived from an EMBL/GenBank/DDBJ whole genome shotgun (WGS) entry which is preliminary data.</text>
</comment>
<evidence type="ECO:0000256" key="9">
    <source>
        <dbReference type="RuleBase" id="RU363093"/>
    </source>
</evidence>
<evidence type="ECO:0000313" key="11">
    <source>
        <dbReference type="EMBL" id="MFC7394441.1"/>
    </source>
</evidence>
<protein>
    <recommendedName>
        <fullName evidence="6 9">Aminopyrimidine aminohydrolase</fullName>
        <ecNumber evidence="5 9">3.5.99.2</ecNumber>
    </recommendedName>
</protein>
<comment type="function">
    <text evidence="9">Catalyzes an amino-pyrimidine hydrolysis reaction at the C5' of the pyrimidine moiety of thiamine compounds, a reaction that is part of a thiamine salvage pathway.</text>
</comment>
<keyword evidence="12" id="KW-1185">Reference proteome</keyword>
<dbReference type="GO" id="GO:0050334">
    <property type="term" value="F:thiaminase activity"/>
    <property type="evidence" value="ECO:0007669"/>
    <property type="project" value="UniProtKB-EC"/>
</dbReference>
<evidence type="ECO:0000259" key="10">
    <source>
        <dbReference type="Pfam" id="PF03070"/>
    </source>
</evidence>